<keyword evidence="7" id="KW-1185">Reference proteome</keyword>
<feature type="domain" description="HTH lacI-type" evidence="5">
    <location>
        <begin position="1"/>
        <end position="41"/>
    </location>
</feature>
<evidence type="ECO:0000256" key="3">
    <source>
        <dbReference type="ARBA" id="ARBA00023163"/>
    </source>
</evidence>
<dbReference type="SUPFAM" id="SSF53822">
    <property type="entry name" value="Periplasmic binding protein-like I"/>
    <property type="match status" value="1"/>
</dbReference>
<dbReference type="CDD" id="cd01392">
    <property type="entry name" value="HTH_LacI"/>
    <property type="match status" value="1"/>
</dbReference>
<organism evidence="6 7">
    <name type="scientific">Xaviernesmea oryzae</name>
    <dbReference type="NCBI Taxonomy" id="464029"/>
    <lineage>
        <taxon>Bacteria</taxon>
        <taxon>Pseudomonadati</taxon>
        <taxon>Pseudomonadota</taxon>
        <taxon>Alphaproteobacteria</taxon>
        <taxon>Hyphomicrobiales</taxon>
        <taxon>Rhizobiaceae</taxon>
        <taxon>Rhizobium/Agrobacterium group</taxon>
        <taxon>Xaviernesmea</taxon>
    </lineage>
</organism>
<keyword evidence="3" id="KW-0804">Transcription</keyword>
<keyword evidence="2" id="KW-0238">DNA-binding</keyword>
<dbReference type="InterPro" id="IPR028082">
    <property type="entry name" value="Peripla_BP_I"/>
</dbReference>
<dbReference type="Pfam" id="PF13377">
    <property type="entry name" value="Peripla_BP_3"/>
    <property type="match status" value="1"/>
</dbReference>
<dbReference type="PROSITE" id="PS50932">
    <property type="entry name" value="HTH_LACI_2"/>
    <property type="match status" value="1"/>
</dbReference>
<dbReference type="Gene3D" id="3.40.50.2300">
    <property type="match status" value="2"/>
</dbReference>
<dbReference type="SMART" id="SM00354">
    <property type="entry name" value="HTH_LACI"/>
    <property type="match status" value="1"/>
</dbReference>
<dbReference type="GO" id="GO:0003700">
    <property type="term" value="F:DNA-binding transcription factor activity"/>
    <property type="evidence" value="ECO:0007669"/>
    <property type="project" value="TreeGrafter"/>
</dbReference>
<dbReference type="Gene3D" id="1.10.260.40">
    <property type="entry name" value="lambda repressor-like DNA-binding domains"/>
    <property type="match status" value="1"/>
</dbReference>
<keyword evidence="1" id="KW-0805">Transcription regulation</keyword>
<comment type="caution">
    <text evidence="6">The sequence shown here is derived from an EMBL/GenBank/DDBJ whole genome shotgun (WGS) entry which is preliminary data.</text>
</comment>
<dbReference type="InterPro" id="IPR010982">
    <property type="entry name" value="Lambda_DNA-bd_dom_sf"/>
</dbReference>
<dbReference type="AlphaFoldDB" id="A0A1Q9ARE7"/>
<dbReference type="InterPro" id="IPR000843">
    <property type="entry name" value="HTH_LacI"/>
</dbReference>
<proteinExistence type="predicted"/>
<evidence type="ECO:0000256" key="2">
    <source>
        <dbReference type="ARBA" id="ARBA00023125"/>
    </source>
</evidence>
<evidence type="ECO:0000259" key="5">
    <source>
        <dbReference type="PROSITE" id="PS50932"/>
    </source>
</evidence>
<dbReference type="SUPFAM" id="SSF47413">
    <property type="entry name" value="lambda repressor-like DNA-binding domains"/>
    <property type="match status" value="1"/>
</dbReference>
<sequence>MTASRAVNNQPGVSDEKRAEILRIADDLGYVANRAAQRLSGGRSHVIGVIAQLHTLFTSELVLGIGSAGRAANYEMLVYSLSDADNRPPGPILDLLSQIVDGVIVILPFQSDYLASLSNAKLPIVTIDEGNDAPFPKIMTDNYQGARLAIEHLAALGHRRIGFIAGNEGLASARDRARAFHDMRAQLGLDADPELVVHGNFMQQGGFLAAQRLMRLAEPPTAIFAANDMSAVGAMAAIRESKRSVPQDISLIGFDDVSVANHVHPALTTIRQPLTQMSRAAVNTLLAMISGIAPPAERILLSPELVARESTAAPPLEKLSQKPGRKGMTR</sequence>
<dbReference type="GO" id="GO:0000976">
    <property type="term" value="F:transcription cis-regulatory region binding"/>
    <property type="evidence" value="ECO:0007669"/>
    <property type="project" value="TreeGrafter"/>
</dbReference>
<dbReference type="InterPro" id="IPR046335">
    <property type="entry name" value="LacI/GalR-like_sensor"/>
</dbReference>
<evidence type="ECO:0000313" key="7">
    <source>
        <dbReference type="Proteomes" id="UP000186364"/>
    </source>
</evidence>
<dbReference type="PANTHER" id="PTHR30146">
    <property type="entry name" value="LACI-RELATED TRANSCRIPTIONAL REPRESSOR"/>
    <property type="match status" value="1"/>
</dbReference>
<accession>A0A1Q9ARE7</accession>
<evidence type="ECO:0000313" key="6">
    <source>
        <dbReference type="EMBL" id="OLP58023.1"/>
    </source>
</evidence>
<dbReference type="PANTHER" id="PTHR30146:SF153">
    <property type="entry name" value="LACTOSE OPERON REPRESSOR"/>
    <property type="match status" value="1"/>
</dbReference>
<reference evidence="6 7" key="1">
    <citation type="submission" date="2016-09" db="EMBL/GenBank/DDBJ databases">
        <title>Rhizobium sp. nov., a novel species isolated from the rice rhizosphere.</title>
        <authorList>
            <person name="Zhao J."/>
            <person name="Zhang X."/>
        </authorList>
    </citation>
    <scope>NUCLEOTIDE SEQUENCE [LARGE SCALE GENOMIC DNA]</scope>
    <source>
        <strain evidence="6 7">1.7048</strain>
    </source>
</reference>
<feature type="region of interest" description="Disordered" evidence="4">
    <location>
        <begin position="311"/>
        <end position="330"/>
    </location>
</feature>
<dbReference type="CDD" id="cd06267">
    <property type="entry name" value="PBP1_LacI_sugar_binding-like"/>
    <property type="match status" value="1"/>
</dbReference>
<name>A0A1Q9ARE7_9HYPH</name>
<dbReference type="EMBL" id="MKIP01000059">
    <property type="protein sequence ID" value="OLP58023.1"/>
    <property type="molecule type" value="Genomic_DNA"/>
</dbReference>
<evidence type="ECO:0000256" key="1">
    <source>
        <dbReference type="ARBA" id="ARBA00023015"/>
    </source>
</evidence>
<protein>
    <recommendedName>
        <fullName evidence="5">HTH lacI-type domain-containing protein</fullName>
    </recommendedName>
</protein>
<dbReference type="Proteomes" id="UP000186364">
    <property type="component" value="Unassembled WGS sequence"/>
</dbReference>
<gene>
    <name evidence="6" type="ORF">BJF93_13755</name>
</gene>
<evidence type="ECO:0000256" key="4">
    <source>
        <dbReference type="SAM" id="MobiDB-lite"/>
    </source>
</evidence>